<evidence type="ECO:0000256" key="1">
    <source>
        <dbReference type="SAM" id="Phobius"/>
    </source>
</evidence>
<sequence>MLQVVAVVGLVMGMVVVVGMRADGYARVLRRTLRVWVAATRQFLTRGAIVSLNVVGHHHQAAIVLD</sequence>
<evidence type="ECO:0000313" key="2">
    <source>
        <dbReference type="EMBL" id="HIX00240.1"/>
    </source>
</evidence>
<dbReference type="AlphaFoldDB" id="A0A9D1UTS2"/>
<accession>A0A9D1UTS2</accession>
<evidence type="ECO:0000313" key="3">
    <source>
        <dbReference type="Proteomes" id="UP000824151"/>
    </source>
</evidence>
<keyword evidence="1" id="KW-0472">Membrane</keyword>
<proteinExistence type="predicted"/>
<protein>
    <submittedName>
        <fullName evidence="2">Uncharacterized protein</fullName>
    </submittedName>
</protein>
<reference evidence="2" key="2">
    <citation type="submission" date="2021-04" db="EMBL/GenBank/DDBJ databases">
        <authorList>
            <person name="Gilroy R."/>
        </authorList>
    </citation>
    <scope>NUCLEOTIDE SEQUENCE</scope>
    <source>
        <strain evidence="2">ChiHejej3B27-3195</strain>
    </source>
</reference>
<organism evidence="2 3">
    <name type="scientific">Candidatus Nesterenkonia stercoripullorum</name>
    <dbReference type="NCBI Taxonomy" id="2838701"/>
    <lineage>
        <taxon>Bacteria</taxon>
        <taxon>Bacillati</taxon>
        <taxon>Actinomycetota</taxon>
        <taxon>Actinomycetes</taxon>
        <taxon>Micrococcales</taxon>
        <taxon>Micrococcaceae</taxon>
        <taxon>Nesterenkonia</taxon>
    </lineage>
</organism>
<dbReference type="Proteomes" id="UP000824151">
    <property type="component" value="Unassembled WGS sequence"/>
</dbReference>
<dbReference type="EMBL" id="DXGD01000327">
    <property type="protein sequence ID" value="HIX00240.1"/>
    <property type="molecule type" value="Genomic_DNA"/>
</dbReference>
<reference evidence="2" key="1">
    <citation type="journal article" date="2021" name="PeerJ">
        <title>Extensive microbial diversity within the chicken gut microbiome revealed by metagenomics and culture.</title>
        <authorList>
            <person name="Gilroy R."/>
            <person name="Ravi A."/>
            <person name="Getino M."/>
            <person name="Pursley I."/>
            <person name="Horton D.L."/>
            <person name="Alikhan N.F."/>
            <person name="Baker D."/>
            <person name="Gharbi K."/>
            <person name="Hall N."/>
            <person name="Watson M."/>
            <person name="Adriaenssens E.M."/>
            <person name="Foster-Nyarko E."/>
            <person name="Jarju S."/>
            <person name="Secka A."/>
            <person name="Antonio M."/>
            <person name="Oren A."/>
            <person name="Chaudhuri R.R."/>
            <person name="La Ragione R."/>
            <person name="Hildebrand F."/>
            <person name="Pallen M.J."/>
        </authorList>
    </citation>
    <scope>NUCLEOTIDE SEQUENCE</scope>
    <source>
        <strain evidence="2">ChiHejej3B27-3195</strain>
    </source>
</reference>
<name>A0A9D1UTS2_9MICC</name>
<comment type="caution">
    <text evidence="2">The sequence shown here is derived from an EMBL/GenBank/DDBJ whole genome shotgun (WGS) entry which is preliminary data.</text>
</comment>
<gene>
    <name evidence="2" type="ORF">H9871_08865</name>
</gene>
<feature type="non-terminal residue" evidence="2">
    <location>
        <position position="66"/>
    </location>
</feature>
<keyword evidence="1" id="KW-0812">Transmembrane</keyword>
<feature type="transmembrane region" description="Helical" evidence="1">
    <location>
        <begin position="6"/>
        <end position="24"/>
    </location>
</feature>
<keyword evidence="1" id="KW-1133">Transmembrane helix</keyword>